<dbReference type="PANTHER" id="PTHR43540">
    <property type="entry name" value="PEROXYUREIDOACRYLATE/UREIDOACRYLATE AMIDOHYDROLASE-RELATED"/>
    <property type="match status" value="1"/>
</dbReference>
<dbReference type="InterPro" id="IPR036380">
    <property type="entry name" value="Isochorismatase-like_sf"/>
</dbReference>
<evidence type="ECO:0000313" key="4">
    <source>
        <dbReference type="Proteomes" id="UP000309848"/>
    </source>
</evidence>
<proteinExistence type="predicted"/>
<dbReference type="Proteomes" id="UP000309848">
    <property type="component" value="Unassembled WGS sequence"/>
</dbReference>
<feature type="domain" description="Isochorismatase-like" evidence="2">
    <location>
        <begin position="19"/>
        <end position="183"/>
    </location>
</feature>
<dbReference type="InterPro" id="IPR050272">
    <property type="entry name" value="Isochorismatase-like_hydrls"/>
</dbReference>
<dbReference type="InterPro" id="IPR000868">
    <property type="entry name" value="Isochorismatase-like_dom"/>
</dbReference>
<gene>
    <name evidence="3" type="ORF">E5A74_06045</name>
</gene>
<evidence type="ECO:0000259" key="2">
    <source>
        <dbReference type="Pfam" id="PF00857"/>
    </source>
</evidence>
<organism evidence="3 4">
    <name type="scientific">Sphingomonas naasensis</name>
    <dbReference type="NCBI Taxonomy" id="1344951"/>
    <lineage>
        <taxon>Bacteria</taxon>
        <taxon>Pseudomonadati</taxon>
        <taxon>Pseudomonadota</taxon>
        <taxon>Alphaproteobacteria</taxon>
        <taxon>Sphingomonadales</taxon>
        <taxon>Sphingomonadaceae</taxon>
        <taxon>Sphingomonas</taxon>
    </lineage>
</organism>
<keyword evidence="4" id="KW-1185">Reference proteome</keyword>
<protein>
    <submittedName>
        <fullName evidence="3">Cysteine hydrolase</fullName>
    </submittedName>
</protein>
<dbReference type="Gene3D" id="3.40.50.850">
    <property type="entry name" value="Isochorismatase-like"/>
    <property type="match status" value="1"/>
</dbReference>
<comment type="caution">
    <text evidence="3">The sequence shown here is derived from an EMBL/GenBank/DDBJ whole genome shotgun (WGS) entry which is preliminary data.</text>
</comment>
<dbReference type="SUPFAM" id="SSF52499">
    <property type="entry name" value="Isochorismatase-like hydrolases"/>
    <property type="match status" value="1"/>
</dbReference>
<name>A0A4S1WQH2_9SPHN</name>
<evidence type="ECO:0000313" key="3">
    <source>
        <dbReference type="EMBL" id="TGX44357.1"/>
    </source>
</evidence>
<evidence type="ECO:0000256" key="1">
    <source>
        <dbReference type="ARBA" id="ARBA00022801"/>
    </source>
</evidence>
<dbReference type="GO" id="GO:0016787">
    <property type="term" value="F:hydrolase activity"/>
    <property type="evidence" value="ECO:0007669"/>
    <property type="project" value="UniProtKB-KW"/>
</dbReference>
<dbReference type="CDD" id="cd00431">
    <property type="entry name" value="cysteine_hydrolases"/>
    <property type="match status" value="1"/>
</dbReference>
<keyword evidence="1 3" id="KW-0378">Hydrolase</keyword>
<dbReference type="Pfam" id="PF00857">
    <property type="entry name" value="Isochorismatase"/>
    <property type="match status" value="1"/>
</dbReference>
<reference evidence="3 4" key="1">
    <citation type="submission" date="2019-04" db="EMBL/GenBank/DDBJ databases">
        <title>Sphingomonas psychrotolerans sp. nov., isolated from soil in the Tianshan Mountains, Xinjiang, China.</title>
        <authorList>
            <person name="Luo Y."/>
            <person name="Sheng H."/>
        </authorList>
    </citation>
    <scope>NUCLEOTIDE SEQUENCE [LARGE SCALE GENOMIC DNA]</scope>
    <source>
        <strain evidence="3 4">KIS18-15</strain>
    </source>
</reference>
<accession>A0A4S1WQH2</accession>
<sequence>MRDAETPIAPQHDRSRGGTALLIIDMINCLDFPGADLLAPGACAAARVIKRLRDEADAAGIPVIYVNDNFGEWHSERSRLLERVSESHSPLTGVIDPRPDDYFIIKPKVSGFYATNLPVLLPKLGVSRLVLTGIAADMCVLFTAADAHMRDYDLWVPCDAVAAEDKARASWALGLIEHGMAACVAPASALRLAAWAGGSLNDLRCPSDSPPG</sequence>
<dbReference type="AlphaFoldDB" id="A0A4S1WQH2"/>
<dbReference type="EMBL" id="SRXU01000002">
    <property type="protein sequence ID" value="TGX44357.1"/>
    <property type="molecule type" value="Genomic_DNA"/>
</dbReference>
<dbReference type="OrthoDB" id="8477867at2"/>
<dbReference type="PANTHER" id="PTHR43540:SF6">
    <property type="entry name" value="ISOCHORISMATASE-LIKE DOMAIN-CONTAINING PROTEIN"/>
    <property type="match status" value="1"/>
</dbReference>
<dbReference type="RefSeq" id="WP_135983371.1">
    <property type="nucleotide sequence ID" value="NZ_JAASQM010000002.1"/>
</dbReference>